<keyword evidence="1" id="KW-1133">Transmembrane helix</keyword>
<evidence type="ECO:0000313" key="3">
    <source>
        <dbReference type="Proteomes" id="UP000289738"/>
    </source>
</evidence>
<reference evidence="2 3" key="1">
    <citation type="submission" date="2019-01" db="EMBL/GenBank/DDBJ databases">
        <title>Sequencing of cultivated peanut Arachis hypogaea provides insights into genome evolution and oil improvement.</title>
        <authorList>
            <person name="Chen X."/>
        </authorList>
    </citation>
    <scope>NUCLEOTIDE SEQUENCE [LARGE SCALE GENOMIC DNA]</scope>
    <source>
        <strain evidence="3">cv. Fuhuasheng</strain>
        <tissue evidence="2">Leaves</tissue>
    </source>
</reference>
<dbReference type="Proteomes" id="UP000289738">
    <property type="component" value="Chromosome A06"/>
</dbReference>
<sequence length="192" mass="21739">MFVRLLCSALWRSHGFRHAPSSYLALCGALVTPVAPPQNLALWLLSKEPLFNGKTEFDQLDKIFKILGTPSEIIWLGFSKLPGVKVNFVKHQLPTLGGFDLAIWPLLMICPISKLFVGLLAITLFLNRSRLQLLSIMNDFMKFLFPRADAESIKESRFFRGAASLTFMLDHYIQMHPVGRCFQLKVSKGIQD</sequence>
<accession>A0A445CPC0</accession>
<dbReference type="AlphaFoldDB" id="A0A445CPC0"/>
<proteinExistence type="predicted"/>
<dbReference type="Gene3D" id="1.10.510.10">
    <property type="entry name" value="Transferase(Phosphotransferase) domain 1"/>
    <property type="match status" value="1"/>
</dbReference>
<dbReference type="EMBL" id="SDMP01000006">
    <property type="protein sequence ID" value="RYR52770.1"/>
    <property type="molecule type" value="Genomic_DNA"/>
</dbReference>
<name>A0A445CPC0_ARAHY</name>
<dbReference type="InterPro" id="IPR011009">
    <property type="entry name" value="Kinase-like_dom_sf"/>
</dbReference>
<dbReference type="STRING" id="3818.A0A445CPC0"/>
<feature type="transmembrane region" description="Helical" evidence="1">
    <location>
        <begin position="102"/>
        <end position="126"/>
    </location>
</feature>
<dbReference type="SUPFAM" id="SSF56112">
    <property type="entry name" value="Protein kinase-like (PK-like)"/>
    <property type="match status" value="1"/>
</dbReference>
<keyword evidence="1" id="KW-0812">Transmembrane</keyword>
<organism evidence="2 3">
    <name type="scientific">Arachis hypogaea</name>
    <name type="common">Peanut</name>
    <dbReference type="NCBI Taxonomy" id="3818"/>
    <lineage>
        <taxon>Eukaryota</taxon>
        <taxon>Viridiplantae</taxon>
        <taxon>Streptophyta</taxon>
        <taxon>Embryophyta</taxon>
        <taxon>Tracheophyta</taxon>
        <taxon>Spermatophyta</taxon>
        <taxon>Magnoliopsida</taxon>
        <taxon>eudicotyledons</taxon>
        <taxon>Gunneridae</taxon>
        <taxon>Pentapetalae</taxon>
        <taxon>rosids</taxon>
        <taxon>fabids</taxon>
        <taxon>Fabales</taxon>
        <taxon>Fabaceae</taxon>
        <taxon>Papilionoideae</taxon>
        <taxon>50 kb inversion clade</taxon>
        <taxon>dalbergioids sensu lato</taxon>
        <taxon>Dalbergieae</taxon>
        <taxon>Pterocarpus clade</taxon>
        <taxon>Arachis</taxon>
    </lineage>
</organism>
<comment type="caution">
    <text evidence="2">The sequence shown here is derived from an EMBL/GenBank/DDBJ whole genome shotgun (WGS) entry which is preliminary data.</text>
</comment>
<protein>
    <submittedName>
        <fullName evidence="2">Uncharacterized protein</fullName>
    </submittedName>
</protein>
<gene>
    <name evidence="2" type="ORF">Ahy_A06g027646</name>
</gene>
<evidence type="ECO:0000313" key="2">
    <source>
        <dbReference type="EMBL" id="RYR52770.1"/>
    </source>
</evidence>
<keyword evidence="1" id="KW-0472">Membrane</keyword>
<keyword evidence="3" id="KW-1185">Reference proteome</keyword>
<evidence type="ECO:0000256" key="1">
    <source>
        <dbReference type="SAM" id="Phobius"/>
    </source>
</evidence>